<protein>
    <submittedName>
        <fullName evidence="1">Class I SAM-dependent methyltransferase</fullName>
    </submittedName>
</protein>
<comment type="caution">
    <text evidence="1">The sequence shown here is derived from an EMBL/GenBank/DDBJ whole genome shotgun (WGS) entry which is preliminary data.</text>
</comment>
<proteinExistence type="predicted"/>
<dbReference type="Pfam" id="PF13489">
    <property type="entry name" value="Methyltransf_23"/>
    <property type="match status" value="1"/>
</dbReference>
<name>A0A366B0M2_9FLAO</name>
<evidence type="ECO:0000313" key="2">
    <source>
        <dbReference type="Proteomes" id="UP000253676"/>
    </source>
</evidence>
<dbReference type="InterPro" id="IPR029063">
    <property type="entry name" value="SAM-dependent_MTases_sf"/>
</dbReference>
<reference evidence="1 2" key="1">
    <citation type="submission" date="2018-07" db="EMBL/GenBank/DDBJ databases">
        <title>Complete genome sequence of Flavobacterium psychrolimnae LMG 22018.</title>
        <authorList>
            <person name="Kim D.-U."/>
        </authorList>
    </citation>
    <scope>NUCLEOTIDE SEQUENCE [LARGE SCALE GENOMIC DNA]</scope>
    <source>
        <strain evidence="1 2">LMG 22018</strain>
    </source>
</reference>
<keyword evidence="1" id="KW-0489">Methyltransferase</keyword>
<dbReference type="GO" id="GO:0008168">
    <property type="term" value="F:methyltransferase activity"/>
    <property type="evidence" value="ECO:0007669"/>
    <property type="project" value="UniProtKB-KW"/>
</dbReference>
<organism evidence="1 2">
    <name type="scientific">Flavobacterium psychrolimnae</name>
    <dbReference type="NCBI Taxonomy" id="249351"/>
    <lineage>
        <taxon>Bacteria</taxon>
        <taxon>Pseudomonadati</taxon>
        <taxon>Bacteroidota</taxon>
        <taxon>Flavobacteriia</taxon>
        <taxon>Flavobacteriales</taxon>
        <taxon>Flavobacteriaceae</taxon>
        <taxon>Flavobacterium</taxon>
    </lineage>
</organism>
<sequence length="220" mass="25976">MDYKNKASSYYSNIRHELIGLIDSDKKGLRVLEIGAAYGETLFYLKQKGIAIEAVGIDIFEDKNNSQNYKNIDRFIFGNIEELDFQEFENYFDLILLPDVLEHLIEPQIVLKKVHQYLKEEGEIIVSMPNIRHYSAINKIVFKGDFRYEESGVFDYTHRRFYCKTNIQRLLENAHFKTVHVESSIKNFQGRSMAKLVNSLTFKVFEEFFSTQYFFKSKKV</sequence>
<dbReference type="CDD" id="cd02440">
    <property type="entry name" value="AdoMet_MTases"/>
    <property type="match status" value="1"/>
</dbReference>
<keyword evidence="1" id="KW-0808">Transferase</keyword>
<dbReference type="Gene3D" id="3.40.50.150">
    <property type="entry name" value="Vaccinia Virus protein VP39"/>
    <property type="match status" value="1"/>
</dbReference>
<gene>
    <name evidence="1" type="ORF">DR980_11055</name>
</gene>
<evidence type="ECO:0000313" key="1">
    <source>
        <dbReference type="EMBL" id="RBN49748.1"/>
    </source>
</evidence>
<accession>A0A366B0M2</accession>
<dbReference type="GO" id="GO:0032259">
    <property type="term" value="P:methylation"/>
    <property type="evidence" value="ECO:0007669"/>
    <property type="project" value="UniProtKB-KW"/>
</dbReference>
<dbReference type="SUPFAM" id="SSF53335">
    <property type="entry name" value="S-adenosyl-L-methionine-dependent methyltransferases"/>
    <property type="match status" value="1"/>
</dbReference>
<dbReference type="Proteomes" id="UP000253676">
    <property type="component" value="Unassembled WGS sequence"/>
</dbReference>
<dbReference type="EMBL" id="QNUX01000010">
    <property type="protein sequence ID" value="RBN49748.1"/>
    <property type="molecule type" value="Genomic_DNA"/>
</dbReference>
<dbReference type="PANTHER" id="PTHR43861">
    <property type="entry name" value="TRANS-ACONITATE 2-METHYLTRANSFERASE-RELATED"/>
    <property type="match status" value="1"/>
</dbReference>
<dbReference type="RefSeq" id="WP_113636106.1">
    <property type="nucleotide sequence ID" value="NZ_QNUX01000010.1"/>
</dbReference>
<dbReference type="OrthoDB" id="8773442at2"/>
<dbReference type="AlphaFoldDB" id="A0A366B0M2"/>
<keyword evidence="2" id="KW-1185">Reference proteome</keyword>